<dbReference type="Gene3D" id="2.40.10.10">
    <property type="entry name" value="Trypsin-like serine proteases"/>
    <property type="match status" value="2"/>
</dbReference>
<feature type="region of interest" description="Disordered" evidence="4">
    <location>
        <begin position="19"/>
        <end position="46"/>
    </location>
</feature>
<dbReference type="GO" id="GO:0004252">
    <property type="term" value="F:serine-type endopeptidase activity"/>
    <property type="evidence" value="ECO:0007669"/>
    <property type="project" value="InterPro"/>
</dbReference>
<evidence type="ECO:0000256" key="1">
    <source>
        <dbReference type="ARBA" id="ARBA00010541"/>
    </source>
</evidence>
<keyword evidence="2 6" id="KW-0645">Protease</keyword>
<evidence type="ECO:0000256" key="2">
    <source>
        <dbReference type="ARBA" id="ARBA00022670"/>
    </source>
</evidence>
<feature type="compositionally biased region" description="Polar residues" evidence="4">
    <location>
        <begin position="90"/>
        <end position="101"/>
    </location>
</feature>
<dbReference type="PANTHER" id="PTHR22939">
    <property type="entry name" value="SERINE PROTEASE FAMILY S1C HTRA-RELATED"/>
    <property type="match status" value="1"/>
</dbReference>
<dbReference type="InterPro" id="IPR009003">
    <property type="entry name" value="Peptidase_S1_PA"/>
</dbReference>
<evidence type="ECO:0000259" key="5">
    <source>
        <dbReference type="PROSITE" id="PS50106"/>
    </source>
</evidence>
<feature type="domain" description="PDZ" evidence="5">
    <location>
        <begin position="361"/>
        <end position="445"/>
    </location>
</feature>
<protein>
    <submittedName>
        <fullName evidence="6">Trypsin-like serine protease with C-terminal PDZ domain</fullName>
    </submittedName>
</protein>
<dbReference type="Proteomes" id="UP000010471">
    <property type="component" value="Chromosome"/>
</dbReference>
<keyword evidence="7" id="KW-1185">Reference proteome</keyword>
<dbReference type="InterPro" id="IPR043504">
    <property type="entry name" value="Peptidase_S1_PA_chymotrypsin"/>
</dbReference>
<dbReference type="KEGG" id="mic:Mic7113_2243"/>
<dbReference type="SUPFAM" id="SSF50156">
    <property type="entry name" value="PDZ domain-like"/>
    <property type="match status" value="1"/>
</dbReference>
<dbReference type="Pfam" id="PF13180">
    <property type="entry name" value="PDZ_2"/>
    <property type="match status" value="1"/>
</dbReference>
<evidence type="ECO:0000313" key="7">
    <source>
        <dbReference type="Proteomes" id="UP000010471"/>
    </source>
</evidence>
<dbReference type="NCBIfam" id="NF041521">
    <property type="entry name" value="HhoA_HhoB_HtrA"/>
    <property type="match status" value="1"/>
</dbReference>
<sequence length="462" mass="49172">MCLPIRICGGHSFMEKSSYNYSPNPKSNNSNPSTSTKVLSQSYNKVESKHTSTTGQCFRQIPAIYRLLPLICTGVALLGGCAGVSNNLAPSQPTNPQSLENSRTENDNTSRSASNRPLAPTQEDTNFVVEVVRKVEPAVVRINTSQTVRRQVPEEFNDPFFRRFFGDSMPTEPSERVQRGVGSGFVIEGKGLILTNAHVVNKADVVTVSFSDGRSFDGKVLGEDPVTDIAVVQIPANNLPTVELASSTQVQAGQWAIAIGNPLGLQETVTVGVVSAIDRSSSDIGARGKRVPFIQTDAAINPGNSGGPLLNARGQVIGVNTAIIQGAQGIGFAIPIDTAKRIADQLITKGKVDHPFLGVQMVPLTPEIKQRLNNSRNSNVQVEADQGVLIVQVVQGSPADQAGLKPGDVIQSINNQPVTKAEQVQQQVETSGVGGQLPLKIQRGGQTLTLTVQPAPLPARIQ</sequence>
<dbReference type="STRING" id="1173027.Mic7113_2243"/>
<dbReference type="AlphaFoldDB" id="K9WE45"/>
<dbReference type="SUPFAM" id="SSF50494">
    <property type="entry name" value="Trypsin-like serine proteases"/>
    <property type="match status" value="1"/>
</dbReference>
<reference evidence="6 7" key="1">
    <citation type="submission" date="2012-06" db="EMBL/GenBank/DDBJ databases">
        <title>Finished chromosome of genome of Microcoleus sp. PCC 7113.</title>
        <authorList>
            <consortium name="US DOE Joint Genome Institute"/>
            <person name="Gugger M."/>
            <person name="Coursin T."/>
            <person name="Rippka R."/>
            <person name="Tandeau De Marsac N."/>
            <person name="Huntemann M."/>
            <person name="Wei C.-L."/>
            <person name="Han J."/>
            <person name="Detter J.C."/>
            <person name="Han C."/>
            <person name="Tapia R."/>
            <person name="Chen A."/>
            <person name="Kyrpides N."/>
            <person name="Mavromatis K."/>
            <person name="Markowitz V."/>
            <person name="Szeto E."/>
            <person name="Ivanova N."/>
            <person name="Pagani I."/>
            <person name="Pati A."/>
            <person name="Goodwin L."/>
            <person name="Nordberg H.P."/>
            <person name="Cantor M.N."/>
            <person name="Hua S.X."/>
            <person name="Woyke T."/>
            <person name="Kerfeld C.A."/>
        </authorList>
    </citation>
    <scope>NUCLEOTIDE SEQUENCE [LARGE SCALE GENOMIC DNA]</scope>
    <source>
        <strain evidence="6 7">PCC 7113</strain>
    </source>
</reference>
<feature type="region of interest" description="Disordered" evidence="4">
    <location>
        <begin position="90"/>
        <end position="122"/>
    </location>
</feature>
<gene>
    <name evidence="6" type="ORF">Mic7113_2243</name>
</gene>
<dbReference type="eggNOG" id="COG0265">
    <property type="taxonomic scope" value="Bacteria"/>
</dbReference>
<dbReference type="Pfam" id="PF13365">
    <property type="entry name" value="Trypsin_2"/>
    <property type="match status" value="1"/>
</dbReference>
<feature type="compositionally biased region" description="Low complexity" evidence="4">
    <location>
        <begin position="19"/>
        <end position="37"/>
    </location>
</feature>
<name>K9WE45_9CYAN</name>
<dbReference type="PRINTS" id="PR00834">
    <property type="entry name" value="PROTEASES2C"/>
</dbReference>
<dbReference type="SMART" id="SM00228">
    <property type="entry name" value="PDZ"/>
    <property type="match status" value="1"/>
</dbReference>
<dbReference type="GO" id="GO:0006508">
    <property type="term" value="P:proteolysis"/>
    <property type="evidence" value="ECO:0007669"/>
    <property type="project" value="UniProtKB-KW"/>
</dbReference>
<keyword evidence="3" id="KW-0378">Hydrolase</keyword>
<dbReference type="InterPro" id="IPR036034">
    <property type="entry name" value="PDZ_sf"/>
</dbReference>
<proteinExistence type="inferred from homology"/>
<dbReference type="PANTHER" id="PTHR22939:SF129">
    <property type="entry name" value="SERINE PROTEASE HTRA2, MITOCHONDRIAL"/>
    <property type="match status" value="1"/>
</dbReference>
<dbReference type="EMBL" id="CP003630">
    <property type="protein sequence ID" value="AFZ18056.1"/>
    <property type="molecule type" value="Genomic_DNA"/>
</dbReference>
<accession>K9WE45</accession>
<dbReference type="InterPro" id="IPR048172">
    <property type="entry name" value="HhoA_HhoB_HtrA-like"/>
</dbReference>
<dbReference type="InterPro" id="IPR001478">
    <property type="entry name" value="PDZ"/>
</dbReference>
<evidence type="ECO:0000256" key="3">
    <source>
        <dbReference type="ARBA" id="ARBA00022801"/>
    </source>
</evidence>
<dbReference type="Gene3D" id="2.30.42.10">
    <property type="match status" value="1"/>
</dbReference>
<dbReference type="PATRIC" id="fig|1173027.3.peg.2447"/>
<evidence type="ECO:0000313" key="6">
    <source>
        <dbReference type="EMBL" id="AFZ18056.1"/>
    </source>
</evidence>
<organism evidence="6 7">
    <name type="scientific">Allocoleopsis franciscana PCC 7113</name>
    <dbReference type="NCBI Taxonomy" id="1173027"/>
    <lineage>
        <taxon>Bacteria</taxon>
        <taxon>Bacillati</taxon>
        <taxon>Cyanobacteriota</taxon>
        <taxon>Cyanophyceae</taxon>
        <taxon>Coleofasciculales</taxon>
        <taxon>Coleofasciculaceae</taxon>
        <taxon>Allocoleopsis</taxon>
        <taxon>Allocoleopsis franciscana</taxon>
    </lineage>
</organism>
<comment type="similarity">
    <text evidence="1">Belongs to the peptidase S1C family.</text>
</comment>
<dbReference type="HOGENOM" id="CLU_020120_1_2_3"/>
<dbReference type="PROSITE" id="PS50106">
    <property type="entry name" value="PDZ"/>
    <property type="match status" value="1"/>
</dbReference>
<dbReference type="InterPro" id="IPR001940">
    <property type="entry name" value="Peptidase_S1C"/>
</dbReference>
<evidence type="ECO:0000256" key="4">
    <source>
        <dbReference type="SAM" id="MobiDB-lite"/>
    </source>
</evidence>